<reference evidence="1 2" key="1">
    <citation type="journal article" date="2020" name="ISME J.">
        <title>Uncovering the hidden diversity of litter-decomposition mechanisms in mushroom-forming fungi.</title>
        <authorList>
            <person name="Floudas D."/>
            <person name="Bentzer J."/>
            <person name="Ahren D."/>
            <person name="Johansson T."/>
            <person name="Persson P."/>
            <person name="Tunlid A."/>
        </authorList>
    </citation>
    <scope>NUCLEOTIDE SEQUENCE [LARGE SCALE GENOMIC DNA]</scope>
    <source>
        <strain evidence="1 2">CBS 406.79</strain>
    </source>
</reference>
<dbReference type="OrthoDB" id="2788229at2759"/>
<organism evidence="1 2">
    <name type="scientific">Collybiopsis confluens</name>
    <dbReference type="NCBI Taxonomy" id="2823264"/>
    <lineage>
        <taxon>Eukaryota</taxon>
        <taxon>Fungi</taxon>
        <taxon>Dikarya</taxon>
        <taxon>Basidiomycota</taxon>
        <taxon>Agaricomycotina</taxon>
        <taxon>Agaricomycetes</taxon>
        <taxon>Agaricomycetidae</taxon>
        <taxon>Agaricales</taxon>
        <taxon>Marasmiineae</taxon>
        <taxon>Omphalotaceae</taxon>
        <taxon>Collybiopsis</taxon>
    </lineage>
</organism>
<proteinExistence type="predicted"/>
<evidence type="ECO:0008006" key="3">
    <source>
        <dbReference type="Google" id="ProtNLM"/>
    </source>
</evidence>
<protein>
    <recommendedName>
        <fullName evidence="3">F-box domain-containing protein</fullName>
    </recommendedName>
</protein>
<dbReference type="Proteomes" id="UP000518752">
    <property type="component" value="Unassembled WGS sequence"/>
</dbReference>
<evidence type="ECO:0000313" key="2">
    <source>
        <dbReference type="Proteomes" id="UP000518752"/>
    </source>
</evidence>
<evidence type="ECO:0000313" key="1">
    <source>
        <dbReference type="EMBL" id="KAF5366354.1"/>
    </source>
</evidence>
<keyword evidence="2" id="KW-1185">Reference proteome</keyword>
<accession>A0A8H5LR35</accession>
<sequence>MKGDFGHCVDTDKRLKSSHEFNILFHALSRAFTMPFSILDLPTELHEQIIDYAVYSTPKSTKDILAFALVCRIWTPRSRHHLSLSLDETTVKFKQLRTLNELCQHPLSTLIYIGTLQVSNTGSTRLRSKQNLLDHSAVDTLFSRQFMSKDRKGLRVLESAFVQLKELGLERVGWWTLKGAARNSLIHGFRSVTKLDLSFVSFDDFGHFHELVCSFPLLETLHANLQHRFPALAEHSRSVTKKPGFQLPPNLHSVQVASLDKAALGAVAALTPCPSLRHFHWRSYEFYHLEETEFCIIGDFIASAGSSLVNLSLTFDVDSLSNDIKVRKPSFDVAVGQFRHFQDSVDLSENLSLQNLTLDIRPDPYLVLFLHHSLPYLSALSIHSLSIPFLEDVIFALKNHILWEVPTDKMTEKDLILGLQHPALQNVQKLEFSTRGWFSRDTAVDRIGEILSEFLEERGVSLETYPPKFSTEFVPSY</sequence>
<gene>
    <name evidence="1" type="ORF">D9757_011458</name>
</gene>
<comment type="caution">
    <text evidence="1">The sequence shown here is derived from an EMBL/GenBank/DDBJ whole genome shotgun (WGS) entry which is preliminary data.</text>
</comment>
<dbReference type="EMBL" id="JAACJN010000154">
    <property type="protein sequence ID" value="KAF5366354.1"/>
    <property type="molecule type" value="Genomic_DNA"/>
</dbReference>
<dbReference type="AlphaFoldDB" id="A0A8H5LR35"/>
<name>A0A8H5LR35_9AGAR</name>